<dbReference type="Gene3D" id="1.10.8.430">
    <property type="entry name" value="Helical domain of apoptotic protease-activating factors"/>
    <property type="match status" value="1"/>
</dbReference>
<dbReference type="STRING" id="4558.A0A1B6PQR3"/>
<evidence type="ECO:0000256" key="6">
    <source>
        <dbReference type="ARBA" id="ARBA00022840"/>
    </source>
</evidence>
<dbReference type="InterPro" id="IPR042197">
    <property type="entry name" value="Apaf_helical"/>
</dbReference>
<dbReference type="Gene3D" id="3.40.50.300">
    <property type="entry name" value="P-loop containing nucleotide triphosphate hydrolases"/>
    <property type="match status" value="1"/>
</dbReference>
<dbReference type="SUPFAM" id="SSF52058">
    <property type="entry name" value="L domain-like"/>
    <property type="match status" value="2"/>
</dbReference>
<dbReference type="Pfam" id="PF18052">
    <property type="entry name" value="Rx_N"/>
    <property type="match status" value="1"/>
</dbReference>
<dbReference type="Gene3D" id="1.10.10.10">
    <property type="entry name" value="Winged helix-like DNA-binding domain superfamily/Winged helix DNA-binding domain"/>
    <property type="match status" value="1"/>
</dbReference>
<dbReference type="GO" id="GO:0043531">
    <property type="term" value="F:ADP binding"/>
    <property type="evidence" value="ECO:0007669"/>
    <property type="project" value="InterPro"/>
</dbReference>
<dbReference type="PANTHER" id="PTHR36766:SF34">
    <property type="entry name" value="NB-ARC DOMAIN-CONTAINING PROTEIN"/>
    <property type="match status" value="1"/>
</dbReference>
<dbReference type="GO" id="GO:0005524">
    <property type="term" value="F:ATP binding"/>
    <property type="evidence" value="ECO:0007669"/>
    <property type="project" value="UniProtKB-KW"/>
</dbReference>
<dbReference type="FunFam" id="1.10.10.10:FF:000322">
    <property type="entry name" value="Probable disease resistance protein At1g63360"/>
    <property type="match status" value="1"/>
</dbReference>
<dbReference type="InParanoid" id="A0A1B6PQR3"/>
<evidence type="ECO:0000256" key="1">
    <source>
        <dbReference type="ARBA" id="ARBA00008894"/>
    </source>
</evidence>
<name>A0A1B6PQR3_SORBI</name>
<keyword evidence="3" id="KW-0677">Repeat</keyword>
<dbReference type="OMA" id="WNEENIE"/>
<dbReference type="Pfam" id="PF25019">
    <property type="entry name" value="LRR_R13L1-DRL21"/>
    <property type="match status" value="1"/>
</dbReference>
<dbReference type="OrthoDB" id="1658288at2759"/>
<dbReference type="InterPro" id="IPR002182">
    <property type="entry name" value="NB-ARC"/>
</dbReference>
<keyword evidence="6" id="KW-0067">ATP-binding</keyword>
<dbReference type="Pfam" id="PF00931">
    <property type="entry name" value="NB-ARC"/>
    <property type="match status" value="1"/>
</dbReference>
<dbReference type="PRINTS" id="PR00364">
    <property type="entry name" value="DISEASERSIST"/>
</dbReference>
<feature type="domain" description="Disease resistance N-terminal" evidence="9">
    <location>
        <begin position="12"/>
        <end position="100"/>
    </location>
</feature>
<evidence type="ECO:0000259" key="8">
    <source>
        <dbReference type="Pfam" id="PF00931"/>
    </source>
</evidence>
<dbReference type="PANTHER" id="PTHR36766">
    <property type="entry name" value="PLANT BROAD-SPECTRUM MILDEW RESISTANCE PROTEIN RPW8"/>
    <property type="match status" value="1"/>
</dbReference>
<dbReference type="InterPro" id="IPR036388">
    <property type="entry name" value="WH-like_DNA-bd_sf"/>
</dbReference>
<evidence type="ECO:0000256" key="2">
    <source>
        <dbReference type="ARBA" id="ARBA00022614"/>
    </source>
</evidence>
<dbReference type="InterPro" id="IPR032675">
    <property type="entry name" value="LRR_dom_sf"/>
</dbReference>
<dbReference type="FunFam" id="3.40.50.300:FF:001091">
    <property type="entry name" value="Probable disease resistance protein At1g61300"/>
    <property type="match status" value="1"/>
</dbReference>
<comment type="similarity">
    <text evidence="1">Belongs to the disease resistance NB-LRR family.</text>
</comment>
<dbReference type="EMBL" id="CM000764">
    <property type="protein sequence ID" value="KXG28008.1"/>
    <property type="molecule type" value="Genomic_DNA"/>
</dbReference>
<evidence type="ECO:0000256" key="7">
    <source>
        <dbReference type="ARBA" id="ARBA00023054"/>
    </source>
</evidence>
<dbReference type="GO" id="GO:0009626">
    <property type="term" value="P:plant-type hypersensitive response"/>
    <property type="evidence" value="ECO:0007669"/>
    <property type="project" value="UniProtKB-ARBA"/>
</dbReference>
<evidence type="ECO:0000256" key="3">
    <source>
        <dbReference type="ARBA" id="ARBA00022737"/>
    </source>
</evidence>
<evidence type="ECO:0000259" key="11">
    <source>
        <dbReference type="Pfam" id="PF23598"/>
    </source>
</evidence>
<dbReference type="Pfam" id="PF23598">
    <property type="entry name" value="LRR_14"/>
    <property type="match status" value="1"/>
</dbReference>
<dbReference type="InterPro" id="IPR058922">
    <property type="entry name" value="WHD_DRP"/>
</dbReference>
<evidence type="ECO:0000313" key="14">
    <source>
        <dbReference type="Proteomes" id="UP000000768"/>
    </source>
</evidence>
<dbReference type="Gramene" id="KXG28008">
    <property type="protein sequence ID" value="KXG28008"/>
    <property type="gene ID" value="SORBI_3005G075100"/>
</dbReference>
<keyword evidence="2" id="KW-0433">Leucine-rich repeat</keyword>
<feature type="domain" description="R13L1/DRL21-like LRR repeat region" evidence="12">
    <location>
        <begin position="827"/>
        <end position="974"/>
    </location>
</feature>
<evidence type="ECO:0000259" key="9">
    <source>
        <dbReference type="Pfam" id="PF18052"/>
    </source>
</evidence>
<dbReference type="eggNOG" id="KOG4658">
    <property type="taxonomic scope" value="Eukaryota"/>
</dbReference>
<dbReference type="InterPro" id="IPR055414">
    <property type="entry name" value="LRR_R13L4/SHOC2-like"/>
</dbReference>
<dbReference type="Proteomes" id="UP000000768">
    <property type="component" value="Chromosome 5"/>
</dbReference>
<organism evidence="13 14">
    <name type="scientific">Sorghum bicolor</name>
    <name type="common">Sorghum</name>
    <name type="synonym">Sorghum vulgare</name>
    <dbReference type="NCBI Taxonomy" id="4558"/>
    <lineage>
        <taxon>Eukaryota</taxon>
        <taxon>Viridiplantae</taxon>
        <taxon>Streptophyta</taxon>
        <taxon>Embryophyta</taxon>
        <taxon>Tracheophyta</taxon>
        <taxon>Spermatophyta</taxon>
        <taxon>Magnoliopsida</taxon>
        <taxon>Liliopsida</taxon>
        <taxon>Poales</taxon>
        <taxon>Poaceae</taxon>
        <taxon>PACMAD clade</taxon>
        <taxon>Panicoideae</taxon>
        <taxon>Andropogonodae</taxon>
        <taxon>Andropogoneae</taxon>
        <taxon>Sorghinae</taxon>
        <taxon>Sorghum</taxon>
    </lineage>
</organism>
<feature type="domain" description="Disease resistance R13L4/SHOC-2-like LRR" evidence="11">
    <location>
        <begin position="590"/>
        <end position="725"/>
    </location>
</feature>
<gene>
    <name evidence="13" type="ORF">SORBI_3005G075100</name>
</gene>
<dbReference type="InterPro" id="IPR056789">
    <property type="entry name" value="LRR_R13L1-DRL21"/>
</dbReference>
<evidence type="ECO:0000259" key="12">
    <source>
        <dbReference type="Pfam" id="PF25019"/>
    </source>
</evidence>
<evidence type="ECO:0000313" key="13">
    <source>
        <dbReference type="EMBL" id="KXG28008.1"/>
    </source>
</evidence>
<dbReference type="InterPro" id="IPR041118">
    <property type="entry name" value="Rx_N"/>
</dbReference>
<dbReference type="GO" id="GO:0042742">
    <property type="term" value="P:defense response to bacterium"/>
    <property type="evidence" value="ECO:0007669"/>
    <property type="project" value="UniProtKB-ARBA"/>
</dbReference>
<dbReference type="SUPFAM" id="SSF52540">
    <property type="entry name" value="P-loop containing nucleoside triphosphate hydrolases"/>
    <property type="match status" value="1"/>
</dbReference>
<evidence type="ECO:0000256" key="5">
    <source>
        <dbReference type="ARBA" id="ARBA00022821"/>
    </source>
</evidence>
<dbReference type="Gene3D" id="3.80.10.10">
    <property type="entry name" value="Ribonuclease Inhibitor"/>
    <property type="match status" value="3"/>
</dbReference>
<dbReference type="GO" id="GO:0002758">
    <property type="term" value="P:innate immune response-activating signaling pathway"/>
    <property type="evidence" value="ECO:0007669"/>
    <property type="project" value="UniProtKB-ARBA"/>
</dbReference>
<feature type="domain" description="NB-ARC" evidence="8">
    <location>
        <begin position="181"/>
        <end position="347"/>
    </location>
</feature>
<reference evidence="14" key="2">
    <citation type="journal article" date="2018" name="Plant J.">
        <title>The Sorghum bicolor reference genome: improved assembly, gene annotations, a transcriptome atlas, and signatures of genome organization.</title>
        <authorList>
            <person name="McCormick R.F."/>
            <person name="Truong S.K."/>
            <person name="Sreedasyam A."/>
            <person name="Jenkins J."/>
            <person name="Shu S."/>
            <person name="Sims D."/>
            <person name="Kennedy M."/>
            <person name="Amirebrahimi M."/>
            <person name="Weers B.D."/>
            <person name="McKinley B."/>
            <person name="Mattison A."/>
            <person name="Morishige D.T."/>
            <person name="Grimwood J."/>
            <person name="Schmutz J."/>
            <person name="Mullet J.E."/>
        </authorList>
    </citation>
    <scope>NUCLEOTIDE SEQUENCE [LARGE SCALE GENOMIC DNA]</scope>
    <source>
        <strain evidence="14">cv. BTx623</strain>
    </source>
</reference>
<feature type="domain" description="Disease resistance protein winged helix" evidence="10">
    <location>
        <begin position="436"/>
        <end position="508"/>
    </location>
</feature>
<proteinExistence type="inferred from homology"/>
<dbReference type="InterPro" id="IPR027417">
    <property type="entry name" value="P-loop_NTPase"/>
</dbReference>
<dbReference type="Pfam" id="PF23559">
    <property type="entry name" value="WHD_DRP"/>
    <property type="match status" value="1"/>
</dbReference>
<sequence>MTGVEAALASGVLSVAGKKLVSLVSSEFAAIAGVKKDLSYLQDIHTEITSWLSVVRDRAIERDPSLQWVMKLRNFANDIYDLVDEVYLEDEKHKIYNDRDKLAIADLFAKPKLLLFRRKVASKIKAVKVTYDAIVKQRSNANTILYSIDVNQTVQRRNDKAIGEQTLLSNAQESKIPSRDHVKTKIISKLLESKCGEDGHIVSIVGLGGSGKTTLARHICHDDKIKGHFNGSVYWVHVSEEFCGEKLIGKLFEAIIEEKSDLHAQQHMLRAISNKLSGKKFLLVLDDAWHEDRHDWENFTVHINNGASGSKILLTTRNQNVAKAVESKLLFNLQLLSEDESWSFFLRSSGWTEEDLENDFITVGKDIVNKCGGVPLAIKTLGSVLQEKRRINTWRAIKESNLWNEENIEDRVFASLKLSFIHLKDHLKQCLTYCSIFPKGYAINKDYLIEQWIAHGFIKWMKEEQPEDIGSDYFDSLVKGGFLQEPPQIEDNEIRRVCWMHDLINDLAQYILRNDVLTSLQKNITMDGASQCRYLSLRSLNEDVERGFEKLRALYVAEGNRSFPDLVKKSGHIRSVVLDYKFETPFPSFILRLQYLGYLEIHNASFTKFPEAISDCWNLQSLHFIHCNGFVTLPESVGKLRKLRTLELKHIADLESLPQSIDHCGDLQSLKLFWCGKLSEIPLSISKIENIRALHIVGCRSLEQHKLKFIGEFSNLETINLSWCSKFQDLPSKSFCPVLCTLDLSYTYIAMLPQWVTTISTLECIDLESCMELLELPKGIGNLKRLRVLNIKGCRKLRSLPSGLGQLTCLRKLGLFVVGCGGDDANISELENLDKLCGHLIIRNLMYLKDIEDKGKSYLKHMRNIQSLVLDWSLSETGEELLCDMEQVQGMLSTLEPPSQITNMEINGYQGSCLPRWMMAQNDSSFCEAVVLKQTGPCQFLSLTALTLSNCANMKQMRGLCVLPSLKSLFLLEMANLEELWTVTSEEMANSDEEICGQCCFPALSDISILGCPRLNVKPHFPPSLEKLRLSKSNMQLLSAGSFSQMLPPSADTSWSSYSMNSAVPHLRELRLTTIKGSSSGLEFLQNHTKLEILSIEYCKEMTELPESIRSLTLLQDLSIQGCSTLGLLPDWLGELRSLRSLSVMWTPMMQSLPRSTKHLRSLVTLNIWNWDNNLKQLPDVIQHLTSLEVLDLMGFPALTELPEWIGQLTALRGLFIQSCPTLECLPQSIQRLTALQSLYIDSCPGLKTRYKRGMGSDWHLVSHIPRVFGDGVSNGPWFQVGE</sequence>
<evidence type="ECO:0000259" key="10">
    <source>
        <dbReference type="Pfam" id="PF23559"/>
    </source>
</evidence>
<reference evidence="13 14" key="1">
    <citation type="journal article" date="2009" name="Nature">
        <title>The Sorghum bicolor genome and the diversification of grasses.</title>
        <authorList>
            <person name="Paterson A.H."/>
            <person name="Bowers J.E."/>
            <person name="Bruggmann R."/>
            <person name="Dubchak I."/>
            <person name="Grimwood J."/>
            <person name="Gundlach H."/>
            <person name="Haberer G."/>
            <person name="Hellsten U."/>
            <person name="Mitros T."/>
            <person name="Poliakov A."/>
            <person name="Schmutz J."/>
            <person name="Spannagl M."/>
            <person name="Tang H."/>
            <person name="Wang X."/>
            <person name="Wicker T."/>
            <person name="Bharti A.K."/>
            <person name="Chapman J."/>
            <person name="Feltus F.A."/>
            <person name="Gowik U."/>
            <person name="Grigoriev I.V."/>
            <person name="Lyons E."/>
            <person name="Maher C.A."/>
            <person name="Martis M."/>
            <person name="Narechania A."/>
            <person name="Otillar R.P."/>
            <person name="Penning B.W."/>
            <person name="Salamov A.A."/>
            <person name="Wang Y."/>
            <person name="Zhang L."/>
            <person name="Carpita N.C."/>
            <person name="Freeling M."/>
            <person name="Gingle A.R."/>
            <person name="Hash C.T."/>
            <person name="Keller B."/>
            <person name="Klein P."/>
            <person name="Kresovich S."/>
            <person name="McCann M.C."/>
            <person name="Ming R."/>
            <person name="Peterson D.G."/>
            <person name="Mehboob-ur-Rahman"/>
            <person name="Ware D."/>
            <person name="Westhoff P."/>
            <person name="Mayer K.F."/>
            <person name="Messing J."/>
            <person name="Rokhsar D.S."/>
        </authorList>
    </citation>
    <scope>NUCLEOTIDE SEQUENCE [LARGE SCALE GENOMIC DNA]</scope>
    <source>
        <strain evidence="14">cv. BTx623</strain>
    </source>
</reference>
<evidence type="ECO:0000256" key="4">
    <source>
        <dbReference type="ARBA" id="ARBA00022741"/>
    </source>
</evidence>
<keyword evidence="5" id="KW-0611">Plant defense</keyword>
<protein>
    <submittedName>
        <fullName evidence="13">Uncharacterized protein</fullName>
    </submittedName>
</protein>
<keyword evidence="7" id="KW-0175">Coiled coil</keyword>
<dbReference type="Gene3D" id="1.20.5.4130">
    <property type="match status" value="1"/>
</dbReference>
<keyword evidence="14" id="KW-1185">Reference proteome</keyword>
<keyword evidence="4" id="KW-0547">Nucleotide-binding</keyword>
<accession>A0A1B6PQR3</accession>